<name>A0ABW1JBB5_9ACTN</name>
<dbReference type="InterPro" id="IPR043129">
    <property type="entry name" value="ATPase_NBD"/>
</dbReference>
<dbReference type="Proteomes" id="UP001596189">
    <property type="component" value="Unassembled WGS sequence"/>
</dbReference>
<dbReference type="RefSeq" id="WP_345717075.1">
    <property type="nucleotide sequence ID" value="NZ_BAABFP010000005.1"/>
</dbReference>
<sequence length="335" mass="32845">MTADLYAGVDIGGSKALAVVVDAANRVVGQVRLPTRRGAEGVVTTAVEAVRQAAAMAGTAPSQLRGVGVGIPGLVHPTNGSVSHAVNLDLGADPVHLAAALEHRLAVPVAVENDVNAVAVGAHRLAGSAHADLAVLSIGTGLAAGIVVDGQLHRGSRGAAGEIGHIPVDPAGAWCSCGQRGCLETVASGSALSAAWRATGTPAASGGSVWSAAAAGNAQAVEAVRTFGGGVAAAVRLLVLAWDVESVLLAGGVTEVGQPLLAAVRRELVAAEKQSPLLAAMRLSERVSLLPTQSPVAAVGAAVLARESLVSPPVAGSAVAASSVAVSETTAQEVS</sequence>
<comment type="similarity">
    <text evidence="1">Belongs to the ROK (NagC/XylR) family.</text>
</comment>
<dbReference type="PANTHER" id="PTHR18964">
    <property type="entry name" value="ROK (REPRESSOR, ORF, KINASE) FAMILY"/>
    <property type="match status" value="1"/>
</dbReference>
<dbReference type="EMBL" id="JBHSRD010000002">
    <property type="protein sequence ID" value="MFC6006222.1"/>
    <property type="molecule type" value="Genomic_DNA"/>
</dbReference>
<proteinExistence type="inferred from homology"/>
<evidence type="ECO:0000256" key="1">
    <source>
        <dbReference type="ARBA" id="ARBA00006479"/>
    </source>
</evidence>
<keyword evidence="3" id="KW-1185">Reference proteome</keyword>
<evidence type="ECO:0000313" key="3">
    <source>
        <dbReference type="Proteomes" id="UP001596189"/>
    </source>
</evidence>
<dbReference type="Pfam" id="PF00480">
    <property type="entry name" value="ROK"/>
    <property type="match status" value="1"/>
</dbReference>
<protein>
    <submittedName>
        <fullName evidence="2">ROK family protein</fullName>
    </submittedName>
</protein>
<evidence type="ECO:0000313" key="2">
    <source>
        <dbReference type="EMBL" id="MFC6006222.1"/>
    </source>
</evidence>
<comment type="caution">
    <text evidence="2">The sequence shown here is derived from an EMBL/GenBank/DDBJ whole genome shotgun (WGS) entry which is preliminary data.</text>
</comment>
<gene>
    <name evidence="2" type="ORF">ACFQDO_03680</name>
</gene>
<dbReference type="InterPro" id="IPR000600">
    <property type="entry name" value="ROK"/>
</dbReference>
<accession>A0ABW1JBB5</accession>
<dbReference type="Gene3D" id="3.30.420.40">
    <property type="match status" value="2"/>
</dbReference>
<organism evidence="2 3">
    <name type="scientific">Angustibacter luteus</name>
    <dbReference type="NCBI Taxonomy" id="658456"/>
    <lineage>
        <taxon>Bacteria</taxon>
        <taxon>Bacillati</taxon>
        <taxon>Actinomycetota</taxon>
        <taxon>Actinomycetes</taxon>
        <taxon>Kineosporiales</taxon>
        <taxon>Kineosporiaceae</taxon>
    </lineage>
</organism>
<dbReference type="PANTHER" id="PTHR18964:SF149">
    <property type="entry name" value="BIFUNCTIONAL UDP-N-ACETYLGLUCOSAMINE 2-EPIMERASE_N-ACETYLMANNOSAMINE KINASE"/>
    <property type="match status" value="1"/>
</dbReference>
<dbReference type="SUPFAM" id="SSF53067">
    <property type="entry name" value="Actin-like ATPase domain"/>
    <property type="match status" value="1"/>
</dbReference>
<reference evidence="3" key="1">
    <citation type="journal article" date="2019" name="Int. J. Syst. Evol. Microbiol.">
        <title>The Global Catalogue of Microorganisms (GCM) 10K type strain sequencing project: providing services to taxonomists for standard genome sequencing and annotation.</title>
        <authorList>
            <consortium name="The Broad Institute Genomics Platform"/>
            <consortium name="The Broad Institute Genome Sequencing Center for Infectious Disease"/>
            <person name="Wu L."/>
            <person name="Ma J."/>
        </authorList>
    </citation>
    <scope>NUCLEOTIDE SEQUENCE [LARGE SCALE GENOMIC DNA]</scope>
    <source>
        <strain evidence="3">KACC 14249</strain>
    </source>
</reference>